<dbReference type="Gene3D" id="1.20.120.1900">
    <property type="entry name" value="Gamma-tubulin complex, C-terminal domain"/>
    <property type="match status" value="1"/>
</dbReference>
<feature type="region of interest" description="Disordered" evidence="6">
    <location>
        <begin position="1"/>
        <end position="21"/>
    </location>
</feature>
<dbReference type="GO" id="GO:0051011">
    <property type="term" value="F:microtubule minus-end binding"/>
    <property type="evidence" value="ECO:0007669"/>
    <property type="project" value="TreeGrafter"/>
</dbReference>
<evidence type="ECO:0000256" key="4">
    <source>
        <dbReference type="ARBA" id="ARBA00023212"/>
    </source>
</evidence>
<dbReference type="GO" id="GO:0000278">
    <property type="term" value="P:mitotic cell cycle"/>
    <property type="evidence" value="ECO:0007669"/>
    <property type="project" value="TreeGrafter"/>
</dbReference>
<reference evidence="9" key="1">
    <citation type="journal article" date="2020" name="Microb. Genom.">
        <title>Genetic diversity of clinical and environmental Mucorales isolates obtained from an investigation of mucormycosis cases among solid organ transplant recipients.</title>
        <authorList>
            <person name="Nguyen M.H."/>
            <person name="Kaul D."/>
            <person name="Muto C."/>
            <person name="Cheng S.J."/>
            <person name="Richter R.A."/>
            <person name="Bruno V.M."/>
            <person name="Liu G."/>
            <person name="Beyhan S."/>
            <person name="Sundermann A.J."/>
            <person name="Mounaud S."/>
            <person name="Pasculle A.W."/>
            <person name="Nierman W.C."/>
            <person name="Driscoll E."/>
            <person name="Cumbie R."/>
            <person name="Clancy C.J."/>
            <person name="Dupont C.L."/>
        </authorList>
    </citation>
    <scope>NUCLEOTIDE SEQUENCE</scope>
    <source>
        <strain evidence="9">GL11</strain>
    </source>
</reference>
<feature type="domain" description="Gamma tubulin complex component C-terminal" evidence="7">
    <location>
        <begin position="459"/>
        <end position="796"/>
    </location>
</feature>
<dbReference type="Proteomes" id="UP000716291">
    <property type="component" value="Unassembled WGS sequence"/>
</dbReference>
<keyword evidence="2 5" id="KW-0963">Cytoplasm</keyword>
<protein>
    <recommendedName>
        <fullName evidence="5">Spindle pole body component</fullName>
    </recommendedName>
</protein>
<dbReference type="InterPro" id="IPR007259">
    <property type="entry name" value="GCP"/>
</dbReference>
<evidence type="ECO:0000256" key="2">
    <source>
        <dbReference type="ARBA" id="ARBA00022490"/>
    </source>
</evidence>
<dbReference type="Pfam" id="PF04130">
    <property type="entry name" value="GCP_C_terminal"/>
    <property type="match status" value="1"/>
</dbReference>
<keyword evidence="3 5" id="KW-0493">Microtubule</keyword>
<evidence type="ECO:0000256" key="1">
    <source>
        <dbReference type="ARBA" id="ARBA00010337"/>
    </source>
</evidence>
<comment type="caution">
    <text evidence="9">The sequence shown here is derived from an EMBL/GenBank/DDBJ whole genome shotgun (WGS) entry which is preliminary data.</text>
</comment>
<dbReference type="GO" id="GO:0051225">
    <property type="term" value="P:spindle assembly"/>
    <property type="evidence" value="ECO:0007669"/>
    <property type="project" value="TreeGrafter"/>
</dbReference>
<dbReference type="GO" id="GO:0043015">
    <property type="term" value="F:gamma-tubulin binding"/>
    <property type="evidence" value="ECO:0007669"/>
    <property type="project" value="InterPro"/>
</dbReference>
<dbReference type="AlphaFoldDB" id="A0A9P6XD03"/>
<dbReference type="GO" id="GO:0005874">
    <property type="term" value="C:microtubule"/>
    <property type="evidence" value="ECO:0007669"/>
    <property type="project" value="UniProtKB-KW"/>
</dbReference>
<organism evidence="9 10">
    <name type="scientific">Rhizopus oryzae</name>
    <name type="common">Mucormycosis agent</name>
    <name type="synonym">Rhizopus arrhizus var. delemar</name>
    <dbReference type="NCBI Taxonomy" id="64495"/>
    <lineage>
        <taxon>Eukaryota</taxon>
        <taxon>Fungi</taxon>
        <taxon>Fungi incertae sedis</taxon>
        <taxon>Mucoromycota</taxon>
        <taxon>Mucoromycotina</taxon>
        <taxon>Mucoromycetes</taxon>
        <taxon>Mucorales</taxon>
        <taxon>Mucorineae</taxon>
        <taxon>Rhizopodaceae</taxon>
        <taxon>Rhizopus</taxon>
    </lineage>
</organism>
<dbReference type="GO" id="GO:0007020">
    <property type="term" value="P:microtubule nucleation"/>
    <property type="evidence" value="ECO:0007669"/>
    <property type="project" value="InterPro"/>
</dbReference>
<accession>A0A9P6XD03</accession>
<dbReference type="GO" id="GO:0051321">
    <property type="term" value="P:meiotic cell cycle"/>
    <property type="evidence" value="ECO:0007669"/>
    <property type="project" value="TreeGrafter"/>
</dbReference>
<comment type="subcellular location">
    <subcellularLocation>
        <location evidence="5">Cytoplasm</location>
        <location evidence="5">Cytoskeleton</location>
        <location evidence="5">Microtubule organizing center</location>
    </subcellularLocation>
</comment>
<evidence type="ECO:0000256" key="3">
    <source>
        <dbReference type="ARBA" id="ARBA00022701"/>
    </source>
</evidence>
<dbReference type="InterPro" id="IPR041470">
    <property type="entry name" value="GCP_N"/>
</dbReference>
<gene>
    <name evidence="9" type="ORF">G6F64_004176</name>
</gene>
<evidence type="ECO:0000259" key="8">
    <source>
        <dbReference type="Pfam" id="PF17681"/>
    </source>
</evidence>
<evidence type="ECO:0000259" key="7">
    <source>
        <dbReference type="Pfam" id="PF04130"/>
    </source>
</evidence>
<evidence type="ECO:0000313" key="10">
    <source>
        <dbReference type="Proteomes" id="UP000716291"/>
    </source>
</evidence>
<dbReference type="GO" id="GO:0031122">
    <property type="term" value="P:cytoplasmic microtubule organization"/>
    <property type="evidence" value="ECO:0007669"/>
    <property type="project" value="TreeGrafter"/>
</dbReference>
<dbReference type="GO" id="GO:0005816">
    <property type="term" value="C:spindle pole body"/>
    <property type="evidence" value="ECO:0007669"/>
    <property type="project" value="UniProtKB-ARBA"/>
</dbReference>
<dbReference type="GO" id="GO:0000922">
    <property type="term" value="C:spindle pole"/>
    <property type="evidence" value="ECO:0007669"/>
    <property type="project" value="InterPro"/>
</dbReference>
<dbReference type="InterPro" id="IPR040457">
    <property type="entry name" value="GCP_C"/>
</dbReference>
<evidence type="ECO:0000313" key="9">
    <source>
        <dbReference type="EMBL" id="KAG1310951.1"/>
    </source>
</evidence>
<dbReference type="Pfam" id="PF17681">
    <property type="entry name" value="GCP_N_terminal"/>
    <property type="match status" value="1"/>
</dbReference>
<keyword evidence="4 5" id="KW-0206">Cytoskeleton</keyword>
<sequence>MANEDLAPLESNHTNNSIDMDLDNEEESDIWTFEGESPACYGTLSWEALSSRFPTMSQIHLSKRQIGSAFLTEAPLDCFESVIKREDDVTVKEEQLVKSLVQAIVGRPSIYFSWDLKERCFKSTRPVRILGVSAASIQPIVNEILSFGGRMKAIEYVAKECQLNPRKYGLTGVAFACCLLELLLNIQNSLINMFEDMKYELTILKVYQYVHKIQQFDLVQSGKSAFYRSICLTVLCYTSVPYLNILSKWLGLDSDGNGVFEDPYQEFFICKSMGPYDSFQEYQIKPGIALPYFISIDLAIYILRSGISLQLLRQMMPNHPLCELRKKLPLKCHLRISETNEYMCRITSICKYVQTYNSANEVSTEAEEEENGEELEISKSLNEDMMSNIPSLPPWDERLLIGEFSSSLNFLLKLTNENSSDIIPTIDTIAALSYIEPVQAWCPILNESYMSSFLHQFKLQYHLSLLYDTFLLGNGTFLAGLESVFFKNENKIGVELGGRWPPRLFDLNLALRSIMLETIKEDELFAFDVTGAREQRNPNAFDALNFLQLHYNAKYPLNLVITPNIQLKYNRVFTFLIQLFRVTTVSKRIYNALKANNARLKTNTLNKLYRYRFQFDQFLRALQGYVYDTVISETWHMFMEQVQDLNIKTKSNSTGYISVIMQPQMFKSYHEHILDRILYQCFLKQSQQRIFKVLQPILQDVLDFASIIDIYYYSGNREEHEFIAKCEHVFDGFQNHVWQFVNVLKLLEEKGSGRLGNILNSTNNEFRDLYGKHEAKKGLDVFVKDLLTRIDLNTYYENPNK</sequence>
<proteinExistence type="inferred from homology"/>
<keyword evidence="10" id="KW-1185">Reference proteome</keyword>
<evidence type="ECO:0000256" key="6">
    <source>
        <dbReference type="SAM" id="MobiDB-lite"/>
    </source>
</evidence>
<evidence type="ECO:0000256" key="5">
    <source>
        <dbReference type="RuleBase" id="RU363050"/>
    </source>
</evidence>
<name>A0A9P6XD03_RHIOR</name>
<dbReference type="PANTHER" id="PTHR19302">
    <property type="entry name" value="GAMMA TUBULIN COMPLEX PROTEIN"/>
    <property type="match status" value="1"/>
</dbReference>
<dbReference type="InterPro" id="IPR042241">
    <property type="entry name" value="GCP_C_sf"/>
</dbReference>
<feature type="domain" description="Gamma tubulin complex component protein N-terminal" evidence="8">
    <location>
        <begin position="208"/>
        <end position="354"/>
    </location>
</feature>
<dbReference type="EMBL" id="JAANQT010000445">
    <property type="protein sequence ID" value="KAG1310951.1"/>
    <property type="molecule type" value="Genomic_DNA"/>
</dbReference>
<dbReference type="GO" id="GO:0000930">
    <property type="term" value="C:gamma-tubulin complex"/>
    <property type="evidence" value="ECO:0007669"/>
    <property type="project" value="TreeGrafter"/>
</dbReference>
<comment type="similarity">
    <text evidence="1 5">Belongs to the TUBGCP family.</text>
</comment>
<dbReference type="PANTHER" id="PTHR19302:SF70">
    <property type="entry name" value="GAMMA-TUBULIN COMPLEX COMPONENT 6"/>
    <property type="match status" value="1"/>
</dbReference>